<sequence>MSEMQRVRSNKQSSEHQFLPSSGHSFHESNHHQQQCPRFPPGALTAANISHVPGNVRQVAGGTRSKCLAANCAAMKTPPAQRQAKQPISAATPLTHPLPPPKPPAEKAIGPENPILYEVEAAKRRFSATFQAQMLFGKQSQEVDS</sequence>
<feature type="region of interest" description="Disordered" evidence="1">
    <location>
        <begin position="1"/>
        <end position="44"/>
    </location>
</feature>
<dbReference type="EMBL" id="OX395133">
    <property type="protein sequence ID" value="CAI5780806.1"/>
    <property type="molecule type" value="Genomic_DNA"/>
</dbReference>
<gene>
    <name evidence="2" type="ORF">PODLI_1B042059</name>
</gene>
<proteinExistence type="predicted"/>
<dbReference type="AlphaFoldDB" id="A0AA35P9L7"/>
<protein>
    <submittedName>
        <fullName evidence="2">Uncharacterized protein</fullName>
    </submittedName>
</protein>
<dbReference type="Proteomes" id="UP001178461">
    <property type="component" value="Chromosome 8"/>
</dbReference>
<organism evidence="2 3">
    <name type="scientific">Podarcis lilfordi</name>
    <name type="common">Lilford's wall lizard</name>
    <dbReference type="NCBI Taxonomy" id="74358"/>
    <lineage>
        <taxon>Eukaryota</taxon>
        <taxon>Metazoa</taxon>
        <taxon>Chordata</taxon>
        <taxon>Craniata</taxon>
        <taxon>Vertebrata</taxon>
        <taxon>Euteleostomi</taxon>
        <taxon>Lepidosauria</taxon>
        <taxon>Squamata</taxon>
        <taxon>Bifurcata</taxon>
        <taxon>Unidentata</taxon>
        <taxon>Episquamata</taxon>
        <taxon>Laterata</taxon>
        <taxon>Lacertibaenia</taxon>
        <taxon>Lacertidae</taxon>
        <taxon>Podarcis</taxon>
    </lineage>
</organism>
<keyword evidence="3" id="KW-1185">Reference proteome</keyword>
<name>A0AA35P9L7_9SAUR</name>
<feature type="region of interest" description="Disordered" evidence="1">
    <location>
        <begin position="75"/>
        <end position="111"/>
    </location>
</feature>
<evidence type="ECO:0000313" key="3">
    <source>
        <dbReference type="Proteomes" id="UP001178461"/>
    </source>
</evidence>
<reference evidence="2" key="1">
    <citation type="submission" date="2022-12" db="EMBL/GenBank/DDBJ databases">
        <authorList>
            <person name="Alioto T."/>
            <person name="Alioto T."/>
            <person name="Gomez Garrido J."/>
        </authorList>
    </citation>
    <scope>NUCLEOTIDE SEQUENCE</scope>
</reference>
<evidence type="ECO:0000313" key="2">
    <source>
        <dbReference type="EMBL" id="CAI5780806.1"/>
    </source>
</evidence>
<accession>A0AA35P9L7</accession>
<feature type="compositionally biased region" description="Polar residues" evidence="1">
    <location>
        <begin position="10"/>
        <end position="24"/>
    </location>
</feature>
<evidence type="ECO:0000256" key="1">
    <source>
        <dbReference type="SAM" id="MobiDB-lite"/>
    </source>
</evidence>